<organism evidence="2 3">
    <name type="scientific">Caballeronia sordidicola</name>
    <name type="common">Burkholderia sordidicola</name>
    <dbReference type="NCBI Taxonomy" id="196367"/>
    <lineage>
        <taxon>Bacteria</taxon>
        <taxon>Pseudomonadati</taxon>
        <taxon>Pseudomonadota</taxon>
        <taxon>Betaproteobacteria</taxon>
        <taxon>Burkholderiales</taxon>
        <taxon>Burkholderiaceae</taxon>
        <taxon>Caballeronia</taxon>
    </lineage>
</organism>
<accession>A0A242MJL1</accession>
<comment type="caution">
    <text evidence="2">The sequence shown here is derived from an EMBL/GenBank/DDBJ whole genome shotgun (WGS) entry which is preliminary data.</text>
</comment>
<evidence type="ECO:0000256" key="1">
    <source>
        <dbReference type="SAM" id="Phobius"/>
    </source>
</evidence>
<reference evidence="2 3" key="1">
    <citation type="submission" date="2017-03" db="EMBL/GenBank/DDBJ databases">
        <title>Genome analysis of strain PAMC 26577.</title>
        <authorList>
            <person name="Oh H.-M."/>
            <person name="Yang J.-A."/>
        </authorList>
    </citation>
    <scope>NUCLEOTIDE SEQUENCE [LARGE SCALE GENOMIC DNA]</scope>
    <source>
        <strain evidence="2 3">PAMC 26577</strain>
    </source>
</reference>
<keyword evidence="1" id="KW-0472">Membrane</keyword>
<evidence type="ECO:0000313" key="2">
    <source>
        <dbReference type="EMBL" id="OTP70930.1"/>
    </source>
</evidence>
<dbReference type="RefSeq" id="WP_256700967.1">
    <property type="nucleotide sequence ID" value="NZ_MSRG01000004.1"/>
</dbReference>
<proteinExistence type="predicted"/>
<dbReference type="EMBL" id="NBTZ01000103">
    <property type="protein sequence ID" value="OTP70930.1"/>
    <property type="molecule type" value="Genomic_DNA"/>
</dbReference>
<dbReference type="Proteomes" id="UP000195221">
    <property type="component" value="Unassembled WGS sequence"/>
</dbReference>
<protein>
    <recommendedName>
        <fullName evidence="4">Heme exporter protein D</fullName>
    </recommendedName>
</protein>
<evidence type="ECO:0000313" key="3">
    <source>
        <dbReference type="Proteomes" id="UP000195221"/>
    </source>
</evidence>
<keyword evidence="1" id="KW-0812">Transmembrane</keyword>
<gene>
    <name evidence="2" type="ORF">PAMC26577_25670</name>
</gene>
<evidence type="ECO:0008006" key="4">
    <source>
        <dbReference type="Google" id="ProtNLM"/>
    </source>
</evidence>
<dbReference type="AlphaFoldDB" id="A0A242MJL1"/>
<sequence>MALPIWGVLGGMTALFFSALFLRGQKMLEPRRAALKRDGRE</sequence>
<name>A0A242MJL1_CABSO</name>
<keyword evidence="1" id="KW-1133">Transmembrane helix</keyword>
<feature type="transmembrane region" description="Helical" evidence="1">
    <location>
        <begin position="6"/>
        <end position="22"/>
    </location>
</feature>